<organism evidence="3 4">
    <name type="scientific">Ensete ventricosum</name>
    <name type="common">Abyssinian banana</name>
    <name type="synonym">Musa ensete</name>
    <dbReference type="NCBI Taxonomy" id="4639"/>
    <lineage>
        <taxon>Eukaryota</taxon>
        <taxon>Viridiplantae</taxon>
        <taxon>Streptophyta</taxon>
        <taxon>Embryophyta</taxon>
        <taxon>Tracheophyta</taxon>
        <taxon>Spermatophyta</taxon>
        <taxon>Magnoliopsida</taxon>
        <taxon>Liliopsida</taxon>
        <taxon>Zingiberales</taxon>
        <taxon>Musaceae</taxon>
        <taxon>Ensete</taxon>
    </lineage>
</organism>
<dbReference type="InterPro" id="IPR009291">
    <property type="entry name" value="Vps62"/>
</dbReference>
<evidence type="ECO:0008006" key="5">
    <source>
        <dbReference type="Google" id="ProtNLM"/>
    </source>
</evidence>
<evidence type="ECO:0000256" key="2">
    <source>
        <dbReference type="SAM" id="Phobius"/>
    </source>
</evidence>
<dbReference type="EMBL" id="AMZH03012239">
    <property type="protein sequence ID" value="RRT51408.1"/>
    <property type="molecule type" value="Genomic_DNA"/>
</dbReference>
<protein>
    <recommendedName>
        <fullName evidence="5">DUF946 domain-containing protein</fullName>
    </recommendedName>
</protein>
<dbReference type="Pfam" id="PF06101">
    <property type="entry name" value="Vps62"/>
    <property type="match status" value="1"/>
</dbReference>
<reference evidence="3 4" key="1">
    <citation type="journal article" date="2014" name="Agronomy (Basel)">
        <title>A Draft Genome Sequence for Ensete ventricosum, the Drought-Tolerant Tree Against Hunger.</title>
        <authorList>
            <person name="Harrison J."/>
            <person name="Moore K.A."/>
            <person name="Paszkiewicz K."/>
            <person name="Jones T."/>
            <person name="Grant M."/>
            <person name="Ambacheew D."/>
            <person name="Muzemil S."/>
            <person name="Studholme D.J."/>
        </authorList>
    </citation>
    <scope>NUCLEOTIDE SEQUENCE [LARGE SCALE GENOMIC DNA]</scope>
</reference>
<keyword evidence="2" id="KW-0472">Membrane</keyword>
<comment type="caution">
    <text evidence="3">The sequence shown here is derived from an EMBL/GenBank/DDBJ whole genome shotgun (WGS) entry which is preliminary data.</text>
</comment>
<dbReference type="PANTHER" id="PTHR48152">
    <property type="entry name" value="F1C9.34 PROTEIN"/>
    <property type="match status" value="1"/>
</dbReference>
<evidence type="ECO:0000313" key="4">
    <source>
        <dbReference type="Proteomes" id="UP000287651"/>
    </source>
</evidence>
<accession>A0A426YI51</accession>
<sequence length="730" mass="79887">MVPFEMSSTDEVFDLVFQISTFLSVMAIVSMILVVSRFIPEFRQCFQWFGGPLTALFSLIWINIFVLDELRCGGGGLGNKGLGLSNLLLGSREGESRGADSPSIVELVKSHPLSRTIKYLLRERLGWCVRCCALPWSQVSWLLLSHWVGVMNQRCELNGEASCTRGTKVSWDSDDNCGGAACWVSWGMWGAMVCIIPNNACIWIVSSFSGVVSCDPAWCGEFAQGIIDLGGLEVCQVSTFTQVWATHEGGQHGLGATFFKPSTVPSGFSVLGYYAQPNNQPLYGWILVGRDSGDGDTLAQPSDYTLVWNSESSNIKQDGRGYFWLPTPPEGYQAVGLVVTNSSEKPSVEEVRCVRSDLTDEAESEAYIWSTDGFSVDSLTPATRGINALGVSVGTFIARANGAAASATLACLKNSKANFSSMPNLRQVESLMQAYSPWIYFHPDEVYLPSSVSWFFDNGALLYQKGNQNPTPIDSGGSNLPQGGSNDGAYWIDLPDDDGQKNKIKKGDISSTKLYLHIKPMLGATFTDVVIWIFYPFNGPAKAKVELFNVSLGKIGEHVGDWEHLTLRISNFTGELWRLYFAKHSSGTWVDASQLDFQGGNKPVGYSSLHGHAMYSKPGLVLQGNSKLGIGIRNDTAKGNSIDSGRSFEVVAAEYMGSAVTEPAWLNYKREWGPKISYDISNELKKVEKLLPGKLRSRLESIIKSLPDEVLGEEGPTGPKEKSSWATDEM</sequence>
<feature type="transmembrane region" description="Helical" evidence="2">
    <location>
        <begin position="15"/>
        <end position="36"/>
    </location>
</feature>
<name>A0A426YI51_ENSVE</name>
<dbReference type="Proteomes" id="UP000287651">
    <property type="component" value="Unassembled WGS sequence"/>
</dbReference>
<keyword evidence="2" id="KW-1133">Transmembrane helix</keyword>
<keyword evidence="2" id="KW-0812">Transmembrane</keyword>
<evidence type="ECO:0000313" key="3">
    <source>
        <dbReference type="EMBL" id="RRT51408.1"/>
    </source>
</evidence>
<feature type="transmembrane region" description="Helical" evidence="2">
    <location>
        <begin position="48"/>
        <end position="67"/>
    </location>
</feature>
<feature type="region of interest" description="Disordered" evidence="1">
    <location>
        <begin position="708"/>
        <end position="730"/>
    </location>
</feature>
<proteinExistence type="predicted"/>
<dbReference type="AlphaFoldDB" id="A0A426YI51"/>
<gene>
    <name evidence="3" type="ORF">B296_00024318</name>
</gene>
<evidence type="ECO:0000256" key="1">
    <source>
        <dbReference type="SAM" id="MobiDB-lite"/>
    </source>
</evidence>
<dbReference type="PANTHER" id="PTHR48152:SF3">
    <property type="entry name" value="DUF946 FAMILY PROTEIN (DUF946)"/>
    <property type="match status" value="1"/>
</dbReference>